<feature type="transmembrane region" description="Helical" evidence="1">
    <location>
        <begin position="6"/>
        <end position="22"/>
    </location>
</feature>
<keyword evidence="3" id="KW-1185">Reference proteome</keyword>
<accession>A0ABW8TUR5</accession>
<feature type="transmembrane region" description="Helical" evidence="1">
    <location>
        <begin position="43"/>
        <end position="64"/>
    </location>
</feature>
<name>A0ABW8TUR5_9CLOT</name>
<evidence type="ECO:0000313" key="3">
    <source>
        <dbReference type="Proteomes" id="UP001623661"/>
    </source>
</evidence>
<keyword evidence="1" id="KW-0812">Transmembrane</keyword>
<proteinExistence type="predicted"/>
<dbReference type="EMBL" id="JBJHZY010000001">
    <property type="protein sequence ID" value="MFL0267812.1"/>
    <property type="molecule type" value="Genomic_DNA"/>
</dbReference>
<keyword evidence="1" id="KW-0472">Membrane</keyword>
<gene>
    <name evidence="2" type="ORF">ACJDUH_06830</name>
</gene>
<reference evidence="2 3" key="1">
    <citation type="submission" date="2024-11" db="EMBL/GenBank/DDBJ databases">
        <authorList>
            <person name="Heng Y.C."/>
            <person name="Lim A.C.H."/>
            <person name="Lee J.K.Y."/>
            <person name="Kittelmann S."/>
        </authorList>
    </citation>
    <scope>NUCLEOTIDE SEQUENCE [LARGE SCALE GENOMIC DNA]</scope>
    <source>
        <strain evidence="2 3">WILCCON 0202</strain>
    </source>
</reference>
<keyword evidence="1" id="KW-1133">Transmembrane helix</keyword>
<comment type="caution">
    <text evidence="2">The sequence shown here is derived from an EMBL/GenBank/DDBJ whole genome shotgun (WGS) entry which is preliminary data.</text>
</comment>
<evidence type="ECO:0000313" key="2">
    <source>
        <dbReference type="EMBL" id="MFL0267812.1"/>
    </source>
</evidence>
<feature type="transmembrane region" description="Helical" evidence="1">
    <location>
        <begin position="70"/>
        <end position="93"/>
    </location>
</feature>
<evidence type="ECO:0000256" key="1">
    <source>
        <dbReference type="SAM" id="Phobius"/>
    </source>
</evidence>
<dbReference type="RefSeq" id="WP_406764405.1">
    <property type="nucleotide sequence ID" value="NZ_JBJHZY010000001.1"/>
</dbReference>
<organism evidence="2 3">
    <name type="scientific">Candidatus Clostridium radicumherbarum</name>
    <dbReference type="NCBI Taxonomy" id="3381662"/>
    <lineage>
        <taxon>Bacteria</taxon>
        <taxon>Bacillati</taxon>
        <taxon>Bacillota</taxon>
        <taxon>Clostridia</taxon>
        <taxon>Eubacteriales</taxon>
        <taxon>Clostridiaceae</taxon>
        <taxon>Clostridium</taxon>
    </lineage>
</organism>
<dbReference type="Proteomes" id="UP001623661">
    <property type="component" value="Unassembled WGS sequence"/>
</dbReference>
<sequence>MNIISSIIIIIVVSLFMSYLMSSSKKEIAANEEGFLVFKMNKAYGIVGTLGIIAIFIVGIIASLGTVKTISGALVVLLISILLLLLCLPLLLVSRNQKIMVSDEKILFYSMTGKLKEILWTDINEVKFNKVSLELKLITNSTSIKLHMHLVGFNRFLELMEMNLSSEIYRNAMITLQSVQKRYS</sequence>
<protein>
    <recommendedName>
        <fullName evidence="4">DUF5673 domain-containing protein</fullName>
    </recommendedName>
</protein>
<evidence type="ECO:0008006" key="4">
    <source>
        <dbReference type="Google" id="ProtNLM"/>
    </source>
</evidence>